<protein>
    <submittedName>
        <fullName evidence="2">Uncharacterized protein</fullName>
    </submittedName>
</protein>
<keyword evidence="3" id="KW-1185">Reference proteome</keyword>
<dbReference type="EMBL" id="ML987191">
    <property type="protein sequence ID" value="KAF2253771.1"/>
    <property type="molecule type" value="Genomic_DNA"/>
</dbReference>
<sequence>MDSSAFSITLTPAQLFVGASLLGVAILNSAKSISSMWDDCSGSLHGIPLFDALNAH</sequence>
<evidence type="ECO:0000313" key="2">
    <source>
        <dbReference type="EMBL" id="KAF2253771.1"/>
    </source>
</evidence>
<feature type="transmembrane region" description="Helical" evidence="1">
    <location>
        <begin position="6"/>
        <end position="27"/>
    </location>
</feature>
<gene>
    <name evidence="2" type="ORF">BU26DRAFT_516067</name>
</gene>
<evidence type="ECO:0000256" key="1">
    <source>
        <dbReference type="SAM" id="Phobius"/>
    </source>
</evidence>
<keyword evidence="1" id="KW-1133">Transmembrane helix</keyword>
<proteinExistence type="predicted"/>
<name>A0A6A6ITD6_9PLEO</name>
<dbReference type="RefSeq" id="XP_033688775.1">
    <property type="nucleotide sequence ID" value="XM_033828237.1"/>
</dbReference>
<keyword evidence="1" id="KW-0472">Membrane</keyword>
<dbReference type="Proteomes" id="UP000800094">
    <property type="component" value="Unassembled WGS sequence"/>
</dbReference>
<dbReference type="GeneID" id="54581567"/>
<accession>A0A6A6ITD6</accession>
<evidence type="ECO:0000313" key="3">
    <source>
        <dbReference type="Proteomes" id="UP000800094"/>
    </source>
</evidence>
<reference evidence="2" key="1">
    <citation type="journal article" date="2020" name="Stud. Mycol.">
        <title>101 Dothideomycetes genomes: a test case for predicting lifestyles and emergence of pathogens.</title>
        <authorList>
            <person name="Haridas S."/>
            <person name="Albert R."/>
            <person name="Binder M."/>
            <person name="Bloem J."/>
            <person name="Labutti K."/>
            <person name="Salamov A."/>
            <person name="Andreopoulos B."/>
            <person name="Baker S."/>
            <person name="Barry K."/>
            <person name="Bills G."/>
            <person name="Bluhm B."/>
            <person name="Cannon C."/>
            <person name="Castanera R."/>
            <person name="Culley D."/>
            <person name="Daum C."/>
            <person name="Ezra D."/>
            <person name="Gonzalez J."/>
            <person name="Henrissat B."/>
            <person name="Kuo A."/>
            <person name="Liang C."/>
            <person name="Lipzen A."/>
            <person name="Lutzoni F."/>
            <person name="Magnuson J."/>
            <person name="Mondo S."/>
            <person name="Nolan M."/>
            <person name="Ohm R."/>
            <person name="Pangilinan J."/>
            <person name="Park H.-J."/>
            <person name="Ramirez L."/>
            <person name="Alfaro M."/>
            <person name="Sun H."/>
            <person name="Tritt A."/>
            <person name="Yoshinaga Y."/>
            <person name="Zwiers L.-H."/>
            <person name="Turgeon B."/>
            <person name="Goodwin S."/>
            <person name="Spatafora J."/>
            <person name="Crous P."/>
            <person name="Grigoriev I."/>
        </authorList>
    </citation>
    <scope>NUCLEOTIDE SEQUENCE</scope>
    <source>
        <strain evidence="2">CBS 122368</strain>
    </source>
</reference>
<organism evidence="2 3">
    <name type="scientific">Trematosphaeria pertusa</name>
    <dbReference type="NCBI Taxonomy" id="390896"/>
    <lineage>
        <taxon>Eukaryota</taxon>
        <taxon>Fungi</taxon>
        <taxon>Dikarya</taxon>
        <taxon>Ascomycota</taxon>
        <taxon>Pezizomycotina</taxon>
        <taxon>Dothideomycetes</taxon>
        <taxon>Pleosporomycetidae</taxon>
        <taxon>Pleosporales</taxon>
        <taxon>Massarineae</taxon>
        <taxon>Trematosphaeriaceae</taxon>
        <taxon>Trematosphaeria</taxon>
    </lineage>
</organism>
<dbReference type="AlphaFoldDB" id="A0A6A6ITD6"/>
<keyword evidence="1" id="KW-0812">Transmembrane</keyword>